<dbReference type="Gene3D" id="3.40.710.10">
    <property type="entry name" value="DD-peptidase/beta-lactamase superfamily"/>
    <property type="match status" value="1"/>
</dbReference>
<dbReference type="EMBL" id="VRLW01000001">
    <property type="protein sequence ID" value="KAA1262319.1"/>
    <property type="molecule type" value="Genomic_DNA"/>
</dbReference>
<feature type="binding site" evidence="6">
    <location>
        <position position="166"/>
    </location>
    <ligand>
        <name>substrate</name>
    </ligand>
</feature>
<reference evidence="7 8" key="1">
    <citation type="submission" date="2019-08" db="EMBL/GenBank/DDBJ databases">
        <title>Deep-cultivation of Planctomycetes and their phenomic and genomic characterization uncovers novel biology.</title>
        <authorList>
            <person name="Wiegand S."/>
            <person name="Jogler M."/>
            <person name="Boedeker C."/>
            <person name="Pinto D."/>
            <person name="Vollmers J."/>
            <person name="Rivas-Marin E."/>
            <person name="Kohn T."/>
            <person name="Peeters S.H."/>
            <person name="Heuer A."/>
            <person name="Rast P."/>
            <person name="Oberbeckmann S."/>
            <person name="Bunk B."/>
            <person name="Jeske O."/>
            <person name="Meyerdierks A."/>
            <person name="Storesund J.E."/>
            <person name="Kallscheuer N."/>
            <person name="Luecker S."/>
            <person name="Lage O.M."/>
            <person name="Pohl T."/>
            <person name="Merkel B.J."/>
            <person name="Hornburger P."/>
            <person name="Mueller R.-W."/>
            <person name="Bruemmer F."/>
            <person name="Labrenz M."/>
            <person name="Spormann A.M."/>
            <person name="Op Den Camp H."/>
            <person name="Overmann J."/>
            <person name="Amann R."/>
            <person name="Jetten M.S.M."/>
            <person name="Mascher T."/>
            <person name="Medema M.H."/>
            <person name="Devos D.P."/>
            <person name="Kaster A.-K."/>
            <person name="Ovreas L."/>
            <person name="Rohde M."/>
            <person name="Galperin M.Y."/>
            <person name="Jogler C."/>
        </authorList>
    </citation>
    <scope>NUCLEOTIDE SEQUENCE [LARGE SCALE GENOMIC DNA]</scope>
    <source>
        <strain evidence="7 8">LF1</strain>
    </source>
</reference>
<dbReference type="GO" id="GO:0006537">
    <property type="term" value="P:glutamate biosynthetic process"/>
    <property type="evidence" value="ECO:0007669"/>
    <property type="project" value="TreeGrafter"/>
</dbReference>
<keyword evidence="8" id="KW-1185">Reference proteome</keyword>
<dbReference type="GO" id="GO:0006543">
    <property type="term" value="P:L-glutamine catabolic process"/>
    <property type="evidence" value="ECO:0007669"/>
    <property type="project" value="TreeGrafter"/>
</dbReference>
<dbReference type="EC" id="3.5.1.2" evidence="3 6"/>
<feature type="binding site" evidence="6">
    <location>
        <position position="63"/>
    </location>
    <ligand>
        <name>substrate</name>
    </ligand>
</feature>
<keyword evidence="6" id="KW-0007">Acetylation</keyword>
<feature type="binding site" evidence="6">
    <location>
        <position position="260"/>
    </location>
    <ligand>
        <name>substrate</name>
    </ligand>
</feature>
<dbReference type="FunFam" id="3.40.710.10:FF:000005">
    <property type="entry name" value="Glutaminase"/>
    <property type="match status" value="1"/>
</dbReference>
<dbReference type="OrthoDB" id="9788822at2"/>
<organism evidence="7 8">
    <name type="scientific">Rubripirellula obstinata</name>
    <dbReference type="NCBI Taxonomy" id="406547"/>
    <lineage>
        <taxon>Bacteria</taxon>
        <taxon>Pseudomonadati</taxon>
        <taxon>Planctomycetota</taxon>
        <taxon>Planctomycetia</taxon>
        <taxon>Pirellulales</taxon>
        <taxon>Pirellulaceae</taxon>
        <taxon>Rubripirellula</taxon>
    </lineage>
</organism>
<protein>
    <recommendedName>
        <fullName evidence="3 6">Glutaminase</fullName>
        <ecNumber evidence="3 6">3.5.1.2</ecNumber>
    </recommendedName>
</protein>
<evidence type="ECO:0000256" key="6">
    <source>
        <dbReference type="HAMAP-Rule" id="MF_00313"/>
    </source>
</evidence>
<evidence type="ECO:0000313" key="7">
    <source>
        <dbReference type="EMBL" id="KAA1262319.1"/>
    </source>
</evidence>
<feature type="binding site" evidence="6">
    <location>
        <position position="242"/>
    </location>
    <ligand>
        <name>substrate</name>
    </ligand>
</feature>
<comment type="catalytic activity">
    <reaction evidence="5 6">
        <text>L-glutamine + H2O = L-glutamate + NH4(+)</text>
        <dbReference type="Rhea" id="RHEA:15889"/>
        <dbReference type="ChEBI" id="CHEBI:15377"/>
        <dbReference type="ChEBI" id="CHEBI:28938"/>
        <dbReference type="ChEBI" id="CHEBI:29985"/>
        <dbReference type="ChEBI" id="CHEBI:58359"/>
        <dbReference type="EC" id="3.5.1.2"/>
    </reaction>
</comment>
<comment type="similarity">
    <text evidence="1 6">Belongs to the glutaminase family.</text>
</comment>
<dbReference type="GO" id="GO:0004359">
    <property type="term" value="F:glutaminase activity"/>
    <property type="evidence" value="ECO:0007669"/>
    <property type="project" value="UniProtKB-UniRule"/>
</dbReference>
<keyword evidence="4 6" id="KW-0378">Hydrolase</keyword>
<dbReference type="NCBIfam" id="TIGR03814">
    <property type="entry name" value="Gln_ase"/>
    <property type="match status" value="1"/>
</dbReference>
<comment type="caution">
    <text evidence="7">The sequence shown here is derived from an EMBL/GenBank/DDBJ whole genome shotgun (WGS) entry which is preliminary data.</text>
</comment>
<evidence type="ECO:0000256" key="1">
    <source>
        <dbReference type="ARBA" id="ARBA00011076"/>
    </source>
</evidence>
<proteinExistence type="inferred from homology"/>
<accession>A0A5B1CR39</accession>
<dbReference type="RefSeq" id="WP_068259647.1">
    <property type="nucleotide sequence ID" value="NZ_LWSK01000011.1"/>
</dbReference>
<feature type="binding site" evidence="6">
    <location>
        <position position="113"/>
    </location>
    <ligand>
        <name>substrate</name>
    </ligand>
</feature>
<evidence type="ECO:0000256" key="3">
    <source>
        <dbReference type="ARBA" id="ARBA00012918"/>
    </source>
</evidence>
<sequence>MDWTKILAEVESVVEPSRGQGRVADYIPALAAIDPNKFGMAVAMADGSTHCIGDADEPFSIQSISKVFTLSMALRKVGDVLWQSVGREPSGSPFNSIVQLEKECGIPRNPLINAGAIVVTDHLVTQVGPEIMIDKLLTRLRMLADDDAILVDQIVTESESEAGSRNRALAYFMKSFDNLQNPVEDTLRAYFSHCAISMNCRQLSRAALFLAFDGTDPVSGTQMVSSEACRRINAVMMSCGHYDNSGDFTYRIGLPGKSGVGGGILVVAPGHGAIAVWSPGLNEAGTSTVGSLALESFVRQTGWTVFV</sequence>
<dbReference type="Proteomes" id="UP000322699">
    <property type="component" value="Unassembled WGS sequence"/>
</dbReference>
<dbReference type="NCBIfam" id="NF002133">
    <property type="entry name" value="PRK00971.1-2"/>
    <property type="match status" value="1"/>
</dbReference>
<dbReference type="PANTHER" id="PTHR12544:SF29">
    <property type="entry name" value="GLUTAMINASE"/>
    <property type="match status" value="1"/>
</dbReference>
<dbReference type="PANTHER" id="PTHR12544">
    <property type="entry name" value="GLUTAMINASE"/>
    <property type="match status" value="1"/>
</dbReference>
<evidence type="ECO:0000256" key="5">
    <source>
        <dbReference type="ARBA" id="ARBA00049534"/>
    </source>
</evidence>
<dbReference type="InterPro" id="IPR012338">
    <property type="entry name" value="Beta-lactam/transpept-like"/>
</dbReference>
<dbReference type="Pfam" id="PF04960">
    <property type="entry name" value="Glutaminase"/>
    <property type="match status" value="1"/>
</dbReference>
<dbReference type="HAMAP" id="MF_00313">
    <property type="entry name" value="Glutaminase"/>
    <property type="match status" value="1"/>
</dbReference>
<feature type="binding site" evidence="6">
    <location>
        <position position="190"/>
    </location>
    <ligand>
        <name>substrate</name>
    </ligand>
</feature>
<evidence type="ECO:0000256" key="2">
    <source>
        <dbReference type="ARBA" id="ARBA00011881"/>
    </source>
</evidence>
<name>A0A5B1CR39_9BACT</name>
<dbReference type="SUPFAM" id="SSF56601">
    <property type="entry name" value="beta-lactamase/transpeptidase-like"/>
    <property type="match status" value="1"/>
</dbReference>
<evidence type="ECO:0000256" key="4">
    <source>
        <dbReference type="ARBA" id="ARBA00022801"/>
    </source>
</evidence>
<dbReference type="AlphaFoldDB" id="A0A5B1CR39"/>
<comment type="subunit">
    <text evidence="2 6">Homotetramer.</text>
</comment>
<dbReference type="InterPro" id="IPR015868">
    <property type="entry name" value="Glutaminase"/>
</dbReference>
<evidence type="ECO:0000313" key="8">
    <source>
        <dbReference type="Proteomes" id="UP000322699"/>
    </source>
</evidence>
<feature type="binding site" evidence="6">
    <location>
        <position position="159"/>
    </location>
    <ligand>
        <name>substrate</name>
    </ligand>
</feature>
<gene>
    <name evidence="6 7" type="primary">glsA</name>
    <name evidence="7" type="ORF">LF1_48830</name>
</gene>